<accession>A0A1H3GL17</accession>
<dbReference type="OrthoDB" id="2086691at2"/>
<evidence type="ECO:0000313" key="1">
    <source>
        <dbReference type="EMBL" id="SDY03981.1"/>
    </source>
</evidence>
<protein>
    <submittedName>
        <fullName evidence="1">Uncharacterized protein</fullName>
    </submittedName>
</protein>
<dbReference type="Proteomes" id="UP000199652">
    <property type="component" value="Unassembled WGS sequence"/>
</dbReference>
<dbReference type="EMBL" id="FNOU01000014">
    <property type="protein sequence ID" value="SDY03981.1"/>
    <property type="molecule type" value="Genomic_DNA"/>
</dbReference>
<name>A0A1H3GL17_EUBBA</name>
<sequence length="69" mass="7818">MQDNTTTIKTKAGQTFILEILNTQNNTWQGTVLWTQTQQKIPFRSALELIHLLDSAVGTDEIPNSVFKK</sequence>
<organism evidence="1 2">
    <name type="scientific">Eubacterium barkeri</name>
    <name type="common">Clostridium barkeri</name>
    <dbReference type="NCBI Taxonomy" id="1528"/>
    <lineage>
        <taxon>Bacteria</taxon>
        <taxon>Bacillati</taxon>
        <taxon>Bacillota</taxon>
        <taxon>Clostridia</taxon>
        <taxon>Eubacteriales</taxon>
        <taxon>Eubacteriaceae</taxon>
        <taxon>Eubacterium</taxon>
    </lineage>
</organism>
<gene>
    <name evidence="1" type="ORF">SAMN04488579_11439</name>
</gene>
<evidence type="ECO:0000313" key="2">
    <source>
        <dbReference type="Proteomes" id="UP000199652"/>
    </source>
</evidence>
<keyword evidence="2" id="KW-1185">Reference proteome</keyword>
<dbReference type="RefSeq" id="WP_090245674.1">
    <property type="nucleotide sequence ID" value="NZ_FNOU01000014.1"/>
</dbReference>
<reference evidence="2" key="1">
    <citation type="submission" date="2016-10" db="EMBL/GenBank/DDBJ databases">
        <authorList>
            <person name="Varghese N."/>
            <person name="Submissions S."/>
        </authorList>
    </citation>
    <scope>NUCLEOTIDE SEQUENCE [LARGE SCALE GENOMIC DNA]</scope>
    <source>
        <strain evidence="2">VPI 5359</strain>
    </source>
</reference>
<dbReference type="STRING" id="1528.SAMN04488579_11439"/>
<proteinExistence type="predicted"/>
<dbReference type="AlphaFoldDB" id="A0A1H3GL17"/>